<feature type="domain" description="HTH merR-type" evidence="5">
    <location>
        <begin position="1"/>
        <end position="70"/>
    </location>
</feature>
<gene>
    <name evidence="6" type="ORF">A9D14_14510</name>
</gene>
<dbReference type="STRING" id="450378.GCA_001661675_02915"/>
<reference evidence="6 7" key="1">
    <citation type="submission" date="2017-01" db="EMBL/GenBank/DDBJ databases">
        <title>Complete genome sequence of esterase-producing bacterium Croceicoccus marinus E4A9.</title>
        <authorList>
            <person name="Wu Y.-H."/>
            <person name="Cheng H."/>
            <person name="Xu L."/>
            <person name="Huo Y.-Y."/>
            <person name="Wang C.-S."/>
            <person name="Xu X.-W."/>
        </authorList>
    </citation>
    <scope>NUCLEOTIDE SEQUENCE [LARGE SCALE GENOMIC DNA]</scope>
    <source>
        <strain evidence="6 7">E4A9</strain>
        <plasmid evidence="7">Plasmid pcme4a9i</plasmid>
    </source>
</reference>
<dbReference type="KEGG" id="cman:A9D14_14510"/>
<keyword evidence="3" id="KW-0238">DNA-binding</keyword>
<dbReference type="InterPro" id="IPR009061">
    <property type="entry name" value="DNA-bd_dom_put_sf"/>
</dbReference>
<organism evidence="6 7">
    <name type="scientific">Croceicoccus marinus</name>
    <dbReference type="NCBI Taxonomy" id="450378"/>
    <lineage>
        <taxon>Bacteria</taxon>
        <taxon>Pseudomonadati</taxon>
        <taxon>Pseudomonadota</taxon>
        <taxon>Alphaproteobacteria</taxon>
        <taxon>Sphingomonadales</taxon>
        <taxon>Erythrobacteraceae</taxon>
        <taxon>Croceicoccus</taxon>
    </lineage>
</organism>
<keyword evidence="2" id="KW-0805">Transcription regulation</keyword>
<evidence type="ECO:0000259" key="5">
    <source>
        <dbReference type="PROSITE" id="PS50937"/>
    </source>
</evidence>
<keyword evidence="7" id="KW-1185">Reference proteome</keyword>
<dbReference type="PROSITE" id="PS50937">
    <property type="entry name" value="HTH_MERR_2"/>
    <property type="match status" value="1"/>
</dbReference>
<keyword evidence="1" id="KW-0678">Repressor</keyword>
<name>A0A1Z1FFU6_9SPHN</name>
<dbReference type="GO" id="GO:0003677">
    <property type="term" value="F:DNA binding"/>
    <property type="evidence" value="ECO:0007669"/>
    <property type="project" value="UniProtKB-KW"/>
</dbReference>
<geneLocation type="plasmid" evidence="7">
    <name>pcme4a9i</name>
</geneLocation>
<evidence type="ECO:0000256" key="1">
    <source>
        <dbReference type="ARBA" id="ARBA00022491"/>
    </source>
</evidence>
<dbReference type="EMBL" id="CP019603">
    <property type="protein sequence ID" value="ARU17600.1"/>
    <property type="molecule type" value="Genomic_DNA"/>
</dbReference>
<accession>A0A1Z1FFU6</accession>
<keyword evidence="6" id="KW-0614">Plasmid</keyword>
<dbReference type="SMART" id="SM00422">
    <property type="entry name" value="HTH_MERR"/>
    <property type="match status" value="1"/>
</dbReference>
<dbReference type="Pfam" id="PF13411">
    <property type="entry name" value="MerR_1"/>
    <property type="match status" value="1"/>
</dbReference>
<proteinExistence type="predicted"/>
<keyword evidence="4" id="KW-0804">Transcription</keyword>
<dbReference type="Proteomes" id="UP000195807">
    <property type="component" value="Plasmid pCME4A9I"/>
</dbReference>
<dbReference type="InterPro" id="IPR047057">
    <property type="entry name" value="MerR_fam"/>
</dbReference>
<dbReference type="SUPFAM" id="SSF46955">
    <property type="entry name" value="Putative DNA-binding domain"/>
    <property type="match status" value="1"/>
</dbReference>
<dbReference type="PANTHER" id="PTHR30204:SF69">
    <property type="entry name" value="MERR-FAMILY TRANSCRIPTIONAL REGULATOR"/>
    <property type="match status" value="1"/>
</dbReference>
<dbReference type="InterPro" id="IPR000551">
    <property type="entry name" value="MerR-type_HTH_dom"/>
</dbReference>
<evidence type="ECO:0000313" key="7">
    <source>
        <dbReference type="Proteomes" id="UP000195807"/>
    </source>
</evidence>
<evidence type="ECO:0000256" key="4">
    <source>
        <dbReference type="ARBA" id="ARBA00023163"/>
    </source>
</evidence>
<dbReference type="Gene3D" id="1.10.1660.10">
    <property type="match status" value="1"/>
</dbReference>
<evidence type="ECO:0000313" key="6">
    <source>
        <dbReference type="EMBL" id="ARU17600.1"/>
    </source>
</evidence>
<dbReference type="GO" id="GO:0003700">
    <property type="term" value="F:DNA-binding transcription factor activity"/>
    <property type="evidence" value="ECO:0007669"/>
    <property type="project" value="InterPro"/>
</dbReference>
<dbReference type="PANTHER" id="PTHR30204">
    <property type="entry name" value="REDOX-CYCLING DRUG-SENSING TRANSCRIPTIONAL ACTIVATOR SOXR"/>
    <property type="match status" value="1"/>
</dbReference>
<dbReference type="AlphaFoldDB" id="A0A1Z1FFU6"/>
<dbReference type="OrthoDB" id="9802944at2"/>
<evidence type="ECO:0000256" key="3">
    <source>
        <dbReference type="ARBA" id="ARBA00023125"/>
    </source>
</evidence>
<sequence length="247" mass="27977">MKMKELEEATGVNRETIRVFLREGLVPQPERSGRTVAEYGDQHVEAIRAVRRLQRENRLTLSQIKELVAGSGTSKRVDESAFDDLETLVAHSEASDQAPVPLDSLVKRYPKARQDAKTLSEIGIIEIIETDQGEALSLTSAELVSIWGDMRNAGFNDTLDYSPDILGFYIEASDFVGAWEAKTFLEHVEGRRDVEEAARLVEAALPLMLNFFGLMRRRAFFRHVDAIRHARETSDSRTLDHRAHREQ</sequence>
<evidence type="ECO:0000256" key="2">
    <source>
        <dbReference type="ARBA" id="ARBA00023015"/>
    </source>
</evidence>
<protein>
    <recommendedName>
        <fullName evidence="5">HTH merR-type domain-containing protein</fullName>
    </recommendedName>
</protein>